<sequence>MVTILLTMNMAFFFLNHPMSMGMILIIQTLMISVYSGTLMKTFWMSYMLTITMLSGMLVLFIYMSSIASNEKFKTSMKMWSYFIIMGLATGMSLFLLKKMIIKNNYLSMGMSTLKMEEMYFLNKMFMNSNLYITIMLVVYLLMTMITSSFLVNISEGPMRLKI</sequence>
<feature type="transmembrane region" description="Helical" evidence="1">
    <location>
        <begin position="131"/>
        <end position="154"/>
    </location>
</feature>
<accession>A0A514LQU6</accession>
<organism evidence="2">
    <name type="scientific">Pseudophylus stundjuki</name>
    <dbReference type="NCBI Taxonomy" id="863833"/>
    <lineage>
        <taxon>Eukaryota</taxon>
        <taxon>Metazoa</taxon>
        <taxon>Ecdysozoa</taxon>
        <taxon>Arthropoda</taxon>
        <taxon>Hexapoda</taxon>
        <taxon>Insecta</taxon>
        <taxon>Pterygota</taxon>
        <taxon>Neoptera</taxon>
        <taxon>Paraneoptera</taxon>
        <taxon>Hemiptera</taxon>
        <taxon>Heteroptera</taxon>
        <taxon>Panheteroptera</taxon>
        <taxon>Cimicomorpha</taxon>
        <taxon>Miridae</taxon>
        <taxon>Phylini</taxon>
        <taxon>Pseudophylus</taxon>
    </lineage>
</organism>
<keyword evidence="1" id="KW-0472">Membrane</keyword>
<feature type="transmembrane region" description="Helical" evidence="1">
    <location>
        <begin position="12"/>
        <end position="35"/>
    </location>
</feature>
<keyword evidence="1" id="KW-0812">Transmembrane</keyword>
<feature type="transmembrane region" description="Helical" evidence="1">
    <location>
        <begin position="47"/>
        <end position="68"/>
    </location>
</feature>
<proteinExistence type="predicted"/>
<evidence type="ECO:0000313" key="2">
    <source>
        <dbReference type="EMBL" id="QDI93891.1"/>
    </source>
</evidence>
<keyword evidence="1" id="KW-1133">Transmembrane helix</keyword>
<keyword evidence="2" id="KW-0496">Mitochondrion</keyword>
<geneLocation type="mitochondrion" evidence="2"/>
<feature type="transmembrane region" description="Helical" evidence="1">
    <location>
        <begin position="80"/>
        <end position="102"/>
    </location>
</feature>
<protein>
    <submittedName>
        <fullName evidence="2">NADH dehydrogenase subunit 6</fullName>
    </submittedName>
</protein>
<name>A0A514LQU6_9HEMI</name>
<gene>
    <name evidence="2" type="primary">ND6</name>
</gene>
<dbReference type="AlphaFoldDB" id="A0A514LQU6"/>
<reference evidence="2" key="1">
    <citation type="journal article" date="2019" name="Methods Ecol Evol">
        <title>Cost efficient high throughput capture of museum arthropod specimen DNA using PCR generated baits.</title>
        <authorList>
            <person name="Knyshov A."/>
            <person name="Gordon E.R.L."/>
            <person name="Weirauch C."/>
        </authorList>
    </citation>
    <scope>NUCLEOTIDE SEQUENCE</scope>
</reference>
<dbReference type="EMBL" id="MK393986">
    <property type="protein sequence ID" value="QDI93891.1"/>
    <property type="molecule type" value="Genomic_DNA"/>
</dbReference>
<evidence type="ECO:0000256" key="1">
    <source>
        <dbReference type="SAM" id="Phobius"/>
    </source>
</evidence>